<evidence type="ECO:0000313" key="6">
    <source>
        <dbReference type="EMBL" id="ROR29451.1"/>
    </source>
</evidence>
<dbReference type="PANTHER" id="PTHR43392:SF2">
    <property type="entry name" value="AAA-TYPE ATPASE FAMILY PROTEIN _ ANKYRIN REPEAT FAMILY PROTEIN"/>
    <property type="match status" value="1"/>
</dbReference>
<evidence type="ECO:0000256" key="1">
    <source>
        <dbReference type="ARBA" id="ARBA00010378"/>
    </source>
</evidence>
<protein>
    <submittedName>
        <fullName evidence="6">SpoVK/Ycf46/Vps4 family AAA+-type ATPase</fullName>
    </submittedName>
</protein>
<dbReference type="InterPro" id="IPR027417">
    <property type="entry name" value="P-loop_NTPase"/>
</dbReference>
<evidence type="ECO:0000256" key="4">
    <source>
        <dbReference type="SAM" id="MobiDB-lite"/>
    </source>
</evidence>
<dbReference type="AlphaFoldDB" id="A0A3N1XTG5"/>
<reference evidence="6 7" key="1">
    <citation type="submission" date="2018-11" db="EMBL/GenBank/DDBJ databases">
        <title>Genomic Encyclopedia of Type Strains, Phase IV (KMG-IV): sequencing the most valuable type-strain genomes for metagenomic binning, comparative biology and taxonomic classification.</title>
        <authorList>
            <person name="Goeker M."/>
        </authorList>
    </citation>
    <scope>NUCLEOTIDE SEQUENCE [LARGE SCALE GENOMIC DNA]</scope>
    <source>
        <strain evidence="6 7">DSM 26537</strain>
    </source>
</reference>
<name>A0A3N1XTG5_9FIRM</name>
<proteinExistence type="inferred from homology"/>
<evidence type="ECO:0000259" key="5">
    <source>
        <dbReference type="SMART" id="SM00382"/>
    </source>
</evidence>
<gene>
    <name evidence="6" type="ORF">EDD66_103389</name>
</gene>
<dbReference type="InterPro" id="IPR003593">
    <property type="entry name" value="AAA+_ATPase"/>
</dbReference>
<comment type="similarity">
    <text evidence="1">Belongs to the CbxX/CfxQ family.</text>
</comment>
<comment type="caution">
    <text evidence="6">The sequence shown here is derived from an EMBL/GenBank/DDBJ whole genome shotgun (WGS) entry which is preliminary data.</text>
</comment>
<dbReference type="Proteomes" id="UP000273083">
    <property type="component" value="Unassembled WGS sequence"/>
</dbReference>
<dbReference type="Gene3D" id="1.10.8.60">
    <property type="match status" value="1"/>
</dbReference>
<dbReference type="GO" id="GO:0005524">
    <property type="term" value="F:ATP binding"/>
    <property type="evidence" value="ECO:0007669"/>
    <property type="project" value="UniProtKB-KW"/>
</dbReference>
<dbReference type="CDD" id="cd00009">
    <property type="entry name" value="AAA"/>
    <property type="match status" value="1"/>
</dbReference>
<dbReference type="InterPro" id="IPR041627">
    <property type="entry name" value="AAA_lid_6"/>
</dbReference>
<dbReference type="Gene3D" id="3.40.50.300">
    <property type="entry name" value="P-loop containing nucleotide triphosphate hydrolases"/>
    <property type="match status" value="1"/>
</dbReference>
<dbReference type="InterPro" id="IPR003959">
    <property type="entry name" value="ATPase_AAA_core"/>
</dbReference>
<feature type="compositionally biased region" description="Basic and acidic residues" evidence="4">
    <location>
        <begin position="228"/>
        <end position="264"/>
    </location>
</feature>
<dbReference type="InterPro" id="IPR000641">
    <property type="entry name" value="CbxX/CfxQ"/>
</dbReference>
<feature type="region of interest" description="Disordered" evidence="4">
    <location>
        <begin position="222"/>
        <end position="269"/>
    </location>
</feature>
<dbReference type="GO" id="GO:0016887">
    <property type="term" value="F:ATP hydrolysis activity"/>
    <property type="evidence" value="ECO:0007669"/>
    <property type="project" value="InterPro"/>
</dbReference>
<dbReference type="InterPro" id="IPR050773">
    <property type="entry name" value="CbxX/CfxQ_RuBisCO_ESX"/>
</dbReference>
<dbReference type="SUPFAM" id="SSF52540">
    <property type="entry name" value="P-loop containing nucleoside triphosphate hydrolases"/>
    <property type="match status" value="1"/>
</dbReference>
<dbReference type="FunFam" id="3.40.50.300:FF:000216">
    <property type="entry name" value="Type VII secretion ATPase EccA"/>
    <property type="match status" value="1"/>
</dbReference>
<dbReference type="SMART" id="SM00382">
    <property type="entry name" value="AAA"/>
    <property type="match status" value="1"/>
</dbReference>
<evidence type="ECO:0000313" key="7">
    <source>
        <dbReference type="Proteomes" id="UP000273083"/>
    </source>
</evidence>
<sequence length="542" mass="61508">MQVCSIKSYQNLINTTRGENMHSYTNSRLYTIAKNNYILLTKYCGLLSNEGYWDNPESVLQKSIYEMLDIYVQSVLINLSVYCNKTDDEIKNFIISIPNTNAIMYPADEEPTTEILNHAKKIMNAPPIILQLCGLRDSQKNTNLTVVFFDAMLNILLAMSYLNNSKDMYVMKYIQEYYKKISAFLDTKAKNNSKIDDKYIFRKICDDQFNINFELLESSTQSSSKSSIQDHKQEDSHSHIEGKTNHKDNMSLQEMSKEEVKNDIQETEQEDNLDSLLTELNELVGLSNVKEEINSLINLIKVRKLRETYNMPQMDMSFHMVFTGNPGTGKTTVARLIAKIYKELGLLSDGNLVETDRAGLVAGYVGQTALKVKEVVEKAIGGVLFIDEAYSLTNGVGSNDFGSEAIDTLVKMMEDNRDNLVVIVAGYKKEMENFLKSNTGLISRFNKFLEFSDYTTEDLIDILNTMAKRTDLKISEDATLEVKDKLNTMPKSKLKIFGNARGIRNVFEKIIVNQANRLVTIDAPTKDELTQIIKDDVIGAVN</sequence>
<accession>A0A3N1XTG5</accession>
<keyword evidence="3" id="KW-0067">ATP-binding</keyword>
<evidence type="ECO:0000256" key="3">
    <source>
        <dbReference type="ARBA" id="ARBA00022840"/>
    </source>
</evidence>
<dbReference type="Pfam" id="PF17866">
    <property type="entry name" value="AAA_lid_6"/>
    <property type="match status" value="1"/>
</dbReference>
<keyword evidence="2" id="KW-0547">Nucleotide-binding</keyword>
<feature type="domain" description="AAA+ ATPase" evidence="5">
    <location>
        <begin position="316"/>
        <end position="455"/>
    </location>
</feature>
<keyword evidence="7" id="KW-1185">Reference proteome</keyword>
<dbReference type="EMBL" id="RJVG01000003">
    <property type="protein sequence ID" value="ROR29451.1"/>
    <property type="molecule type" value="Genomic_DNA"/>
</dbReference>
<evidence type="ECO:0000256" key="2">
    <source>
        <dbReference type="ARBA" id="ARBA00022741"/>
    </source>
</evidence>
<dbReference type="PRINTS" id="PR00819">
    <property type="entry name" value="CBXCFQXSUPER"/>
</dbReference>
<organism evidence="6 7">
    <name type="scientific">Mobilisporobacter senegalensis</name>
    <dbReference type="NCBI Taxonomy" id="1329262"/>
    <lineage>
        <taxon>Bacteria</taxon>
        <taxon>Bacillati</taxon>
        <taxon>Bacillota</taxon>
        <taxon>Clostridia</taxon>
        <taxon>Lachnospirales</taxon>
        <taxon>Lachnospiraceae</taxon>
        <taxon>Mobilisporobacter</taxon>
    </lineage>
</organism>
<dbReference type="PANTHER" id="PTHR43392">
    <property type="entry name" value="AAA-TYPE ATPASE FAMILY PROTEIN / ANKYRIN REPEAT FAMILY PROTEIN"/>
    <property type="match status" value="1"/>
</dbReference>
<dbReference type="Pfam" id="PF00004">
    <property type="entry name" value="AAA"/>
    <property type="match status" value="1"/>
</dbReference>